<accession>A0A4Z0GR35</accession>
<sequence length="59" mass="6777">MALLDKDTIRRAQDVDIVDFCAQNGYPLERVSGRYYRGVEHDSLVVDRAKNTYESCIPI</sequence>
<dbReference type="OrthoDB" id="9803716at2"/>
<protein>
    <submittedName>
        <fullName evidence="1">Uncharacterized protein</fullName>
    </submittedName>
</protein>
<gene>
    <name evidence="1" type="ORF">E4665_06920</name>
</gene>
<reference evidence="1 2" key="1">
    <citation type="journal article" date="2015" name="Int. J. Syst. Evol. Microbiol.">
        <title>Sporolactobacillus shoreae sp. nov. and Sporolactobacillus spathodeae sp. nov., two spore-forming lactic acid bacteria isolated from tree barks in Thailand.</title>
        <authorList>
            <person name="Thamacharoensuk T."/>
            <person name="Kitahara M."/>
            <person name="Ohkuma M."/>
            <person name="Thongchul N."/>
            <person name="Tanasupawat S."/>
        </authorList>
    </citation>
    <scope>NUCLEOTIDE SEQUENCE [LARGE SCALE GENOMIC DNA]</scope>
    <source>
        <strain evidence="1 2">BK92</strain>
    </source>
</reference>
<keyword evidence="2" id="KW-1185">Reference proteome</keyword>
<proteinExistence type="predicted"/>
<dbReference type="Proteomes" id="UP000298347">
    <property type="component" value="Unassembled WGS sequence"/>
</dbReference>
<dbReference type="AlphaFoldDB" id="A0A4Z0GR35"/>
<dbReference type="EMBL" id="SRJD01000006">
    <property type="protein sequence ID" value="TGA98588.1"/>
    <property type="molecule type" value="Genomic_DNA"/>
</dbReference>
<name>A0A4Z0GR35_9BACL</name>
<organism evidence="1 2">
    <name type="scientific">Sporolactobacillus shoreae</name>
    <dbReference type="NCBI Taxonomy" id="1465501"/>
    <lineage>
        <taxon>Bacteria</taxon>
        <taxon>Bacillati</taxon>
        <taxon>Bacillota</taxon>
        <taxon>Bacilli</taxon>
        <taxon>Bacillales</taxon>
        <taxon>Sporolactobacillaceae</taxon>
        <taxon>Sporolactobacillus</taxon>
    </lineage>
</organism>
<comment type="caution">
    <text evidence="1">The sequence shown here is derived from an EMBL/GenBank/DDBJ whole genome shotgun (WGS) entry which is preliminary data.</text>
</comment>
<evidence type="ECO:0000313" key="2">
    <source>
        <dbReference type="Proteomes" id="UP000298347"/>
    </source>
</evidence>
<evidence type="ECO:0000313" key="1">
    <source>
        <dbReference type="EMBL" id="TGA98588.1"/>
    </source>
</evidence>
<dbReference type="RefSeq" id="WP_135348067.1">
    <property type="nucleotide sequence ID" value="NZ_SRJD01000006.1"/>
</dbReference>